<dbReference type="OrthoDB" id="6131434at2759"/>
<organism evidence="1">
    <name type="scientific">Octopus bimaculoides</name>
    <name type="common">California two-spotted octopus</name>
    <dbReference type="NCBI Taxonomy" id="37653"/>
    <lineage>
        <taxon>Eukaryota</taxon>
        <taxon>Metazoa</taxon>
        <taxon>Spiralia</taxon>
        <taxon>Lophotrochozoa</taxon>
        <taxon>Mollusca</taxon>
        <taxon>Cephalopoda</taxon>
        <taxon>Coleoidea</taxon>
        <taxon>Octopodiformes</taxon>
        <taxon>Octopoda</taxon>
        <taxon>Incirrata</taxon>
        <taxon>Octopodidae</taxon>
        <taxon>Octopus</taxon>
    </lineage>
</organism>
<protein>
    <submittedName>
        <fullName evidence="1">Uncharacterized protein</fullName>
    </submittedName>
</protein>
<proteinExistence type="predicted"/>
<evidence type="ECO:0000313" key="1">
    <source>
        <dbReference type="EMBL" id="KOF94605.1"/>
    </source>
</evidence>
<accession>A0A0L8I0P5</accession>
<name>A0A0L8I0P5_OCTBM</name>
<gene>
    <name evidence="1" type="ORF">OCBIM_22001382mg</name>
</gene>
<sequence>MHASSTKWHLIDYSLIRKRDARDFAIVRVTRGVVCWADIKLLRATVNFVVKPKVRANNDKLPKRFDINKLKITSVQNEFASEINGLSCDGSWKSFNERVFEVCSNILDFAVKKHQNWFDDNYEEINLILEEKRKAFDMLQNVDMSTNRTVATCFKAVKATVQRKLKMMQENWWNDRCDEIQEASNANNSKHFYSPLKKVYGPASSTVAPLRSTSYDIYIIACMYTITRCLALESLVTNRITYNRQSFNQSLTLRCRRNNIFTPNTSYVAEKVFSASR</sequence>
<reference evidence="1" key="1">
    <citation type="submission" date="2015-07" db="EMBL/GenBank/DDBJ databases">
        <title>MeaNS - Measles Nucleotide Surveillance Program.</title>
        <authorList>
            <person name="Tran T."/>
            <person name="Druce J."/>
        </authorList>
    </citation>
    <scope>NUCLEOTIDE SEQUENCE</scope>
    <source>
        <strain evidence="1">UCB-OBI-ISO-001</strain>
        <tissue evidence="1">Gonad</tissue>
    </source>
</reference>
<dbReference type="AlphaFoldDB" id="A0A0L8I0P5"/>
<dbReference type="EMBL" id="KQ416929">
    <property type="protein sequence ID" value="KOF94605.1"/>
    <property type="molecule type" value="Genomic_DNA"/>
</dbReference>